<keyword evidence="1" id="KW-0812">Transmembrane</keyword>
<gene>
    <name evidence="2" type="ORF">GRI68_07180</name>
</gene>
<keyword evidence="1" id="KW-0472">Membrane</keyword>
<keyword evidence="1" id="KW-1133">Transmembrane helix</keyword>
<dbReference type="Proteomes" id="UP000429229">
    <property type="component" value="Unassembled WGS sequence"/>
</dbReference>
<keyword evidence="3" id="KW-1185">Reference proteome</keyword>
<feature type="transmembrane region" description="Helical" evidence="1">
    <location>
        <begin position="20"/>
        <end position="38"/>
    </location>
</feature>
<protein>
    <submittedName>
        <fullName evidence="2">Uncharacterized protein</fullName>
    </submittedName>
</protein>
<feature type="transmembrane region" description="Helical" evidence="1">
    <location>
        <begin position="44"/>
        <end position="65"/>
    </location>
</feature>
<reference evidence="2 3" key="1">
    <citation type="submission" date="2019-12" db="EMBL/GenBank/DDBJ databases">
        <title>Genomic-based taxomic classification of the family Erythrobacteraceae.</title>
        <authorList>
            <person name="Xu L."/>
        </authorList>
    </citation>
    <scope>NUCLEOTIDE SEQUENCE [LARGE SCALE GENOMIC DNA]</scope>
    <source>
        <strain evidence="2 3">LMG 29519</strain>
    </source>
</reference>
<evidence type="ECO:0000313" key="3">
    <source>
        <dbReference type="Proteomes" id="UP000429229"/>
    </source>
</evidence>
<dbReference type="RefSeq" id="WP_160616614.1">
    <property type="nucleotide sequence ID" value="NZ_WTYR01000001.1"/>
</dbReference>
<accession>A0A6I4U1R3</accession>
<dbReference type="OrthoDB" id="6003509at2"/>
<proteinExistence type="predicted"/>
<name>A0A6I4U1R3_9SPHN</name>
<dbReference type="AlphaFoldDB" id="A0A6I4U1R3"/>
<evidence type="ECO:0000256" key="1">
    <source>
        <dbReference type="SAM" id="Phobius"/>
    </source>
</evidence>
<feature type="transmembrane region" description="Helical" evidence="1">
    <location>
        <begin position="72"/>
        <end position="89"/>
    </location>
</feature>
<evidence type="ECO:0000313" key="2">
    <source>
        <dbReference type="EMBL" id="MXP09960.1"/>
    </source>
</evidence>
<organism evidence="2 3">
    <name type="scientific">Alteriqipengyuania halimionae</name>
    <dbReference type="NCBI Taxonomy" id="1926630"/>
    <lineage>
        <taxon>Bacteria</taxon>
        <taxon>Pseudomonadati</taxon>
        <taxon>Pseudomonadota</taxon>
        <taxon>Alphaproteobacteria</taxon>
        <taxon>Sphingomonadales</taxon>
        <taxon>Erythrobacteraceae</taxon>
        <taxon>Alteriqipengyuania</taxon>
    </lineage>
</organism>
<comment type="caution">
    <text evidence="2">The sequence shown here is derived from an EMBL/GenBank/DDBJ whole genome shotgun (WGS) entry which is preliminary data.</text>
</comment>
<dbReference type="EMBL" id="WTYR01000001">
    <property type="protein sequence ID" value="MXP09960.1"/>
    <property type="molecule type" value="Genomic_DNA"/>
</dbReference>
<sequence>MADWYKIPTSSRMTADEYRANINGLNIFFGAVLGFVLADAQAATMAQFVCLLLVASSLVVMIFYIAQSPYKLFYTVVTGTAIAVLPLIIETFEGPPVPKLQATLAVWAAMILMLQLVPHDKAPAAADE</sequence>